<dbReference type="InterPro" id="IPR010359">
    <property type="entry name" value="IrrE_HExxH"/>
</dbReference>
<gene>
    <name evidence="3" type="ORF">QNN03_14530</name>
</gene>
<dbReference type="Proteomes" id="UP001241926">
    <property type="component" value="Unassembled WGS sequence"/>
</dbReference>
<dbReference type="CDD" id="cd00093">
    <property type="entry name" value="HTH_XRE"/>
    <property type="match status" value="1"/>
</dbReference>
<evidence type="ECO:0000313" key="3">
    <source>
        <dbReference type="EMBL" id="MDL2077653.1"/>
    </source>
</evidence>
<dbReference type="PANTHER" id="PTHR43236:SF2">
    <property type="entry name" value="BLL0069 PROTEIN"/>
    <property type="match status" value="1"/>
</dbReference>
<keyword evidence="4" id="KW-1185">Reference proteome</keyword>
<sequence>MTPGADPTAYAPQSVPPPGETLKETLEVLGIPQADLARRTGLSTKHINQVIQGTAPLSPDTALLLERATGVSAGMWNAREAAWRTQLAREEEELALADHVGWLNRFPLRELVSRNILPDDSKSVPNLRKLLEFFGVATPEVAENVWRGYQTAFRRSSVASRNEYATATWLRLAEREARERDCEPYDRAALIALLPRLRAMTLEDQNTWLTGLPRLCAEVGVAVVFIPAFAKTSVSGATRWLTPDKVMVVLSDRFKKDDQFWFSFFHELAHVLLHGKRLTFMDDSENLSPAKQHEDTCEDEANDFAAHVLLPPEHAAAYRKLASTRHLSLAAIDAFAHTIGVAPGIVVGRLQHDGALQWSHGNGLKRTVTLT</sequence>
<proteinExistence type="inferred from homology"/>
<dbReference type="SMART" id="SM00530">
    <property type="entry name" value="HTH_XRE"/>
    <property type="match status" value="1"/>
</dbReference>
<dbReference type="InterPro" id="IPR052345">
    <property type="entry name" value="Rad_response_metalloprotease"/>
</dbReference>
<comment type="similarity">
    <text evidence="1">Belongs to the short-chain fatty acyl-CoA assimilation regulator (ScfR) family.</text>
</comment>
<comment type="caution">
    <text evidence="3">The sequence shown here is derived from an EMBL/GenBank/DDBJ whole genome shotgun (WGS) entry which is preliminary data.</text>
</comment>
<dbReference type="InterPro" id="IPR010982">
    <property type="entry name" value="Lambda_DNA-bd_dom_sf"/>
</dbReference>
<feature type="domain" description="HTH cro/C1-type" evidence="2">
    <location>
        <begin position="22"/>
        <end position="76"/>
    </location>
</feature>
<dbReference type="Gene3D" id="1.10.10.2910">
    <property type="match status" value="1"/>
</dbReference>
<dbReference type="Pfam" id="PF01381">
    <property type="entry name" value="HTH_3"/>
    <property type="match status" value="1"/>
</dbReference>
<dbReference type="SUPFAM" id="SSF47413">
    <property type="entry name" value="lambda repressor-like DNA-binding domains"/>
    <property type="match status" value="1"/>
</dbReference>
<organism evidence="3 4">
    <name type="scientific">Streptomyces fuscus</name>
    <dbReference type="NCBI Taxonomy" id="3048495"/>
    <lineage>
        <taxon>Bacteria</taxon>
        <taxon>Bacillati</taxon>
        <taxon>Actinomycetota</taxon>
        <taxon>Actinomycetes</taxon>
        <taxon>Kitasatosporales</taxon>
        <taxon>Streptomycetaceae</taxon>
        <taxon>Streptomyces</taxon>
    </lineage>
</organism>
<name>A0ABT7J219_9ACTN</name>
<evidence type="ECO:0000256" key="1">
    <source>
        <dbReference type="ARBA" id="ARBA00007227"/>
    </source>
</evidence>
<dbReference type="InterPro" id="IPR001387">
    <property type="entry name" value="Cro/C1-type_HTH"/>
</dbReference>
<dbReference type="Pfam" id="PF06114">
    <property type="entry name" value="Peptidase_M78"/>
    <property type="match status" value="1"/>
</dbReference>
<dbReference type="Gene3D" id="1.10.260.40">
    <property type="entry name" value="lambda repressor-like DNA-binding domains"/>
    <property type="match status" value="1"/>
</dbReference>
<reference evidence="3 4" key="1">
    <citation type="submission" date="2023-05" db="EMBL/GenBank/DDBJ databases">
        <title>Streptomyces fuscus sp. nov., a brown-black pigment producing actinomyces isolated from dry sand of Sea duck farm.</title>
        <authorList>
            <person name="Xie J."/>
            <person name="Shen N."/>
        </authorList>
    </citation>
    <scope>NUCLEOTIDE SEQUENCE [LARGE SCALE GENOMIC DNA]</scope>
    <source>
        <strain evidence="3 4">GXMU-J15</strain>
    </source>
</reference>
<dbReference type="PANTHER" id="PTHR43236">
    <property type="entry name" value="ANTITOXIN HIGA1"/>
    <property type="match status" value="1"/>
</dbReference>
<dbReference type="EMBL" id="JASJUS010000011">
    <property type="protein sequence ID" value="MDL2077653.1"/>
    <property type="molecule type" value="Genomic_DNA"/>
</dbReference>
<accession>A0ABT7J219</accession>
<protein>
    <submittedName>
        <fullName evidence="3">ImmA/IrrE family metallo-endopeptidase</fullName>
    </submittedName>
</protein>
<dbReference type="PROSITE" id="PS50943">
    <property type="entry name" value="HTH_CROC1"/>
    <property type="match status" value="1"/>
</dbReference>
<evidence type="ECO:0000313" key="4">
    <source>
        <dbReference type="Proteomes" id="UP001241926"/>
    </source>
</evidence>
<evidence type="ECO:0000259" key="2">
    <source>
        <dbReference type="PROSITE" id="PS50943"/>
    </source>
</evidence>
<dbReference type="RefSeq" id="WP_285432890.1">
    <property type="nucleotide sequence ID" value="NZ_JASJUS010000011.1"/>
</dbReference>